<dbReference type="InterPro" id="IPR027796">
    <property type="entry name" value="OTT_1508_deam-like"/>
</dbReference>
<accession>A0A9P4Y7U4</accession>
<dbReference type="PANTHER" id="PTHR42037">
    <property type="match status" value="1"/>
</dbReference>
<keyword evidence="2" id="KW-1185">Reference proteome</keyword>
<dbReference type="Proteomes" id="UP000803844">
    <property type="component" value="Unassembled WGS sequence"/>
</dbReference>
<dbReference type="OrthoDB" id="4851849at2759"/>
<name>A0A9P4Y7U4_CRYP1</name>
<sequence length="451" mass="50775">MTQARTLLGDAHSRFIQVATLLSLIDPHPHDNAGKQEQLVKKFLDSFALICSTSSKGAESASAVCLEVGHPTGTILRLARNLGVSQDLTDGLRDILNDLTAVATKVQEPAILYKIIELTQDKIHSLLQRLCKPEIQKVVDQALEGINGTLFIEDAPGLEFLQWIRNLRTLTSLEPNQDTVRLVPHIRWASEARWVYSEQIELMFCPNGEELPGWVTLIYKLGRYAAAAKALLKLATKQPSLFFSIHVEAIQAPEQERFATSNPDALMTMLKRLSEGNKEQFMSRLGQIWLTDDPELRFRRACRHTLTVHAEMQLLSFYDHHAELTPRLLYMGTSKKACFLCHKFLSRHPLGMSVSASHQKLYPSWMPAPCSISSVRKKHKVLLWELSRHLEQTTVRDLETRLGIRRPWNLDSTAGPSLTTTGSIASDSNPTGFNFIHLSQYFSITTAVVVF</sequence>
<dbReference type="EMBL" id="MU032346">
    <property type="protein sequence ID" value="KAF3767952.1"/>
    <property type="molecule type" value="Genomic_DNA"/>
</dbReference>
<gene>
    <name evidence="1" type="ORF">M406DRAFT_338624</name>
</gene>
<organism evidence="1 2">
    <name type="scientific">Cryphonectria parasitica (strain ATCC 38755 / EP155)</name>
    <dbReference type="NCBI Taxonomy" id="660469"/>
    <lineage>
        <taxon>Eukaryota</taxon>
        <taxon>Fungi</taxon>
        <taxon>Dikarya</taxon>
        <taxon>Ascomycota</taxon>
        <taxon>Pezizomycotina</taxon>
        <taxon>Sordariomycetes</taxon>
        <taxon>Sordariomycetidae</taxon>
        <taxon>Diaporthales</taxon>
        <taxon>Cryphonectriaceae</taxon>
        <taxon>Cryphonectria-Endothia species complex</taxon>
        <taxon>Cryphonectria</taxon>
    </lineage>
</organism>
<evidence type="ECO:0000313" key="2">
    <source>
        <dbReference type="Proteomes" id="UP000803844"/>
    </source>
</evidence>
<evidence type="ECO:0000313" key="1">
    <source>
        <dbReference type="EMBL" id="KAF3767952.1"/>
    </source>
</evidence>
<proteinExistence type="predicted"/>
<dbReference type="GeneID" id="63838494"/>
<dbReference type="PANTHER" id="PTHR42037:SF1">
    <property type="match status" value="1"/>
</dbReference>
<dbReference type="Pfam" id="PF14441">
    <property type="entry name" value="OTT_1508_deam"/>
    <property type="match status" value="1"/>
</dbReference>
<reference evidence="1" key="1">
    <citation type="journal article" date="2020" name="Phytopathology">
        <title>Genome sequence of the chestnut blight fungus Cryphonectria parasitica EP155: A fundamental resource for an archetypical invasive plant pathogen.</title>
        <authorList>
            <person name="Crouch J.A."/>
            <person name="Dawe A."/>
            <person name="Aerts A."/>
            <person name="Barry K."/>
            <person name="Churchill A.C.L."/>
            <person name="Grimwood J."/>
            <person name="Hillman B."/>
            <person name="Milgroom M.G."/>
            <person name="Pangilinan J."/>
            <person name="Smith M."/>
            <person name="Salamov A."/>
            <person name="Schmutz J."/>
            <person name="Yadav J."/>
            <person name="Grigoriev I.V."/>
            <person name="Nuss D."/>
        </authorList>
    </citation>
    <scope>NUCLEOTIDE SEQUENCE</scope>
    <source>
        <strain evidence="1">EP155</strain>
    </source>
</reference>
<comment type="caution">
    <text evidence="1">The sequence shown here is derived from an EMBL/GenBank/DDBJ whole genome shotgun (WGS) entry which is preliminary data.</text>
</comment>
<dbReference type="AlphaFoldDB" id="A0A9P4Y7U4"/>
<dbReference type="RefSeq" id="XP_040778913.1">
    <property type="nucleotide sequence ID" value="XM_040921365.1"/>
</dbReference>
<protein>
    <submittedName>
        <fullName evidence="1">Uncharacterized protein</fullName>
    </submittedName>
</protein>